<sequence>QRPIQPSFTKSLCRESHWKCLLLSLLMYGCLGAVAWCHVTTVTRLTFSSAYQGNSLMYHDSPCSNGYVYIPLAFLLMLYAVYLVECWHCQARHELQHRVDVSSVRERVGRMQQATPCIWWKAISYHYVRRTRQVTRYRNGDAYTTTQVYHERVNTHVAEAEFDYARCGVRDVSKTLVGLEGAPATRLRFTKCFSFASVEAENAYLCQRARFFAENEGLDDYMEAREGMHLKNVDFREFMVAFPDPARPPWYACSSAFWAAALLTLSWPLRVLAEYRTAYAHYHVEKLFGLEGPGSASSAGGGLSPSSSQASMGDDEDDDEEEAGPPPPYHDALYFPVLIVHRQEGCLGHSHRPLHRHGSCVETSL</sequence>
<evidence type="ECO:0000256" key="2">
    <source>
        <dbReference type="ARBA" id="ARBA00009583"/>
    </source>
</evidence>
<dbReference type="Pfam" id="PF14857">
    <property type="entry name" value="TMEM151"/>
    <property type="match status" value="1"/>
</dbReference>
<keyword evidence="3 7" id="KW-0812">Transmembrane</keyword>
<dbReference type="Ensembl" id="ENSCANT00000062710.1">
    <property type="protein sequence ID" value="ENSCANP00000039451.1"/>
    <property type="gene ID" value="ENSCANG00000043385.1"/>
</dbReference>
<evidence type="ECO:0000256" key="1">
    <source>
        <dbReference type="ARBA" id="ARBA00004141"/>
    </source>
</evidence>
<evidence type="ECO:0008006" key="10">
    <source>
        <dbReference type="Google" id="ProtNLM"/>
    </source>
</evidence>
<keyword evidence="4 7" id="KW-1133">Transmembrane helix</keyword>
<reference evidence="8" key="2">
    <citation type="submission" date="2025-09" db="UniProtKB">
        <authorList>
            <consortium name="Ensembl"/>
        </authorList>
    </citation>
    <scope>IDENTIFICATION</scope>
</reference>
<dbReference type="OMA" id="WYASNST"/>
<feature type="transmembrane region" description="Helical" evidence="7">
    <location>
        <begin position="21"/>
        <end position="47"/>
    </location>
</feature>
<dbReference type="PANTHER" id="PTHR31893:SF4">
    <property type="entry name" value="TRANSMEMBRANE PROTEIN 151B"/>
    <property type="match status" value="1"/>
</dbReference>
<dbReference type="AlphaFoldDB" id="A0A2K5KEE2"/>
<evidence type="ECO:0000256" key="7">
    <source>
        <dbReference type="SAM" id="Phobius"/>
    </source>
</evidence>
<evidence type="ECO:0000256" key="6">
    <source>
        <dbReference type="SAM" id="MobiDB-lite"/>
    </source>
</evidence>
<accession>A0A2K5KEE2</accession>
<dbReference type="PANTHER" id="PTHR31893">
    <property type="entry name" value="TRANSMEMBRANE PROTEIN 151 HOMOLOG"/>
    <property type="match status" value="1"/>
</dbReference>
<evidence type="ECO:0000313" key="8">
    <source>
        <dbReference type="Ensembl" id="ENSCANP00000039451.1"/>
    </source>
</evidence>
<keyword evidence="5 7" id="KW-0472">Membrane</keyword>
<comment type="similarity">
    <text evidence="2">Belongs to the TMEM151 family.</text>
</comment>
<dbReference type="GO" id="GO:0016020">
    <property type="term" value="C:membrane"/>
    <property type="evidence" value="ECO:0007669"/>
    <property type="project" value="UniProtKB-SubCell"/>
</dbReference>
<keyword evidence="9" id="KW-1185">Reference proteome</keyword>
<evidence type="ECO:0000256" key="5">
    <source>
        <dbReference type="ARBA" id="ARBA00023136"/>
    </source>
</evidence>
<evidence type="ECO:0000313" key="9">
    <source>
        <dbReference type="Proteomes" id="UP000233080"/>
    </source>
</evidence>
<feature type="region of interest" description="Disordered" evidence="6">
    <location>
        <begin position="298"/>
        <end position="326"/>
    </location>
</feature>
<name>A0A2K5KEE2_COLAP</name>
<dbReference type="Proteomes" id="UP000233080">
    <property type="component" value="Unassembled WGS sequence"/>
</dbReference>
<protein>
    <recommendedName>
        <fullName evidence="10">Transmembrane protein 151B</fullName>
    </recommendedName>
</protein>
<comment type="subcellular location">
    <subcellularLocation>
        <location evidence="1">Membrane</location>
        <topology evidence="1">Multi-pass membrane protein</topology>
    </subcellularLocation>
</comment>
<feature type="compositionally biased region" description="Low complexity" evidence="6">
    <location>
        <begin position="298"/>
        <end position="308"/>
    </location>
</feature>
<feature type="transmembrane region" description="Helical" evidence="7">
    <location>
        <begin position="67"/>
        <end position="84"/>
    </location>
</feature>
<evidence type="ECO:0000256" key="3">
    <source>
        <dbReference type="ARBA" id="ARBA00022692"/>
    </source>
</evidence>
<organism evidence="8 9">
    <name type="scientific">Colobus angolensis palliatus</name>
    <name type="common">Peters' Angolan colobus</name>
    <dbReference type="NCBI Taxonomy" id="336983"/>
    <lineage>
        <taxon>Eukaryota</taxon>
        <taxon>Metazoa</taxon>
        <taxon>Chordata</taxon>
        <taxon>Craniata</taxon>
        <taxon>Vertebrata</taxon>
        <taxon>Euteleostomi</taxon>
        <taxon>Mammalia</taxon>
        <taxon>Eutheria</taxon>
        <taxon>Euarchontoglires</taxon>
        <taxon>Primates</taxon>
        <taxon>Haplorrhini</taxon>
        <taxon>Catarrhini</taxon>
        <taxon>Cercopithecidae</taxon>
        <taxon>Colobinae</taxon>
        <taxon>Colobus</taxon>
    </lineage>
</organism>
<dbReference type="InterPro" id="IPR026767">
    <property type="entry name" value="Tmem151"/>
</dbReference>
<feature type="compositionally biased region" description="Acidic residues" evidence="6">
    <location>
        <begin position="313"/>
        <end position="323"/>
    </location>
</feature>
<reference evidence="8" key="1">
    <citation type="submission" date="2025-08" db="UniProtKB">
        <authorList>
            <consortium name="Ensembl"/>
        </authorList>
    </citation>
    <scope>IDENTIFICATION</scope>
</reference>
<evidence type="ECO:0000256" key="4">
    <source>
        <dbReference type="ARBA" id="ARBA00022989"/>
    </source>
</evidence>
<proteinExistence type="inferred from homology"/>